<comment type="similarity">
    <text evidence="2">Belongs to the alliinase family.</text>
</comment>
<evidence type="ECO:0000259" key="6">
    <source>
        <dbReference type="Pfam" id="PF04864"/>
    </source>
</evidence>
<dbReference type="CDD" id="cd00609">
    <property type="entry name" value="AAT_like"/>
    <property type="match status" value="1"/>
</dbReference>
<dbReference type="GO" id="GO:0008483">
    <property type="term" value="F:transaminase activity"/>
    <property type="evidence" value="ECO:0000318"/>
    <property type="project" value="GO_Central"/>
</dbReference>
<dbReference type="InterPro" id="IPR050478">
    <property type="entry name" value="Ethylene_sulfur-biosynth"/>
</dbReference>
<dbReference type="Pfam" id="PF04864">
    <property type="entry name" value="Alliinase_C"/>
    <property type="match status" value="1"/>
</dbReference>
<comment type="cofactor">
    <cofactor evidence="1">
        <name>pyridoxal 5'-phosphate</name>
        <dbReference type="ChEBI" id="CHEBI:597326"/>
    </cofactor>
</comment>
<dbReference type="PANTHER" id="PTHR43795">
    <property type="entry name" value="BIFUNCTIONAL ASPARTATE AMINOTRANSFERASE AND GLUTAMATE/ASPARTATE-PREPHENATE AMINOTRANSFERASE-RELATED"/>
    <property type="match status" value="1"/>
</dbReference>
<dbReference type="STRING" id="3983.A0A2C9UUY3"/>
<keyword evidence="8" id="KW-1185">Reference proteome</keyword>
<dbReference type="GO" id="GO:0006520">
    <property type="term" value="P:amino acid metabolic process"/>
    <property type="evidence" value="ECO:0000318"/>
    <property type="project" value="GO_Central"/>
</dbReference>
<dbReference type="GO" id="GO:0016846">
    <property type="term" value="F:carbon-sulfur lyase activity"/>
    <property type="evidence" value="ECO:0007669"/>
    <property type="project" value="InterPro"/>
</dbReference>
<gene>
    <name evidence="7" type="ORF">MANES_12G024800v8</name>
</gene>
<dbReference type="Proteomes" id="UP000091857">
    <property type="component" value="Chromosome 12"/>
</dbReference>
<accession>A0A2C9UUY3</accession>
<reference evidence="8" key="1">
    <citation type="journal article" date="2016" name="Nat. Biotechnol.">
        <title>Sequencing wild and cultivated cassava and related species reveals extensive interspecific hybridization and genetic diversity.</title>
        <authorList>
            <person name="Bredeson J.V."/>
            <person name="Lyons J.B."/>
            <person name="Prochnik S.E."/>
            <person name="Wu G.A."/>
            <person name="Ha C.M."/>
            <person name="Edsinger-Gonzales E."/>
            <person name="Grimwood J."/>
            <person name="Schmutz J."/>
            <person name="Rabbi I.Y."/>
            <person name="Egesi C."/>
            <person name="Nauluvula P."/>
            <person name="Lebot V."/>
            <person name="Ndunguru J."/>
            <person name="Mkamilo G."/>
            <person name="Bart R.S."/>
            <person name="Setter T.L."/>
            <person name="Gleadow R.M."/>
            <person name="Kulakow P."/>
            <person name="Ferguson M.E."/>
            <person name="Rounsley S."/>
            <person name="Rokhsar D.S."/>
        </authorList>
    </citation>
    <scope>NUCLEOTIDE SEQUENCE [LARGE SCALE GENOMIC DNA]</scope>
    <source>
        <strain evidence="8">cv. AM560-2</strain>
    </source>
</reference>
<keyword evidence="4" id="KW-0808">Transferase</keyword>
<evidence type="ECO:0000313" key="8">
    <source>
        <dbReference type="Proteomes" id="UP000091857"/>
    </source>
</evidence>
<dbReference type="InterPro" id="IPR037029">
    <property type="entry name" value="Alliinase_N_sf"/>
</dbReference>
<evidence type="ECO:0000313" key="7">
    <source>
        <dbReference type="EMBL" id="OAY34497.1"/>
    </source>
</evidence>
<dbReference type="SUPFAM" id="SSF53383">
    <property type="entry name" value="PLP-dependent transferases"/>
    <property type="match status" value="1"/>
</dbReference>
<evidence type="ECO:0000256" key="2">
    <source>
        <dbReference type="ARBA" id="ARBA00006312"/>
    </source>
</evidence>
<dbReference type="InterPro" id="IPR015421">
    <property type="entry name" value="PyrdxlP-dep_Trfase_major"/>
</dbReference>
<dbReference type="Gramene" id="Manes.12G024800.1.v8.1">
    <property type="protein sequence ID" value="Manes.12G024800.1.v8.1.CDS"/>
    <property type="gene ID" value="Manes.12G024800.v8.1"/>
</dbReference>
<dbReference type="PANTHER" id="PTHR43795:SF15">
    <property type="entry name" value="TRYPTOPHAN AMINOTRANSFERASE-RELATED PROTEIN 1"/>
    <property type="match status" value="1"/>
</dbReference>
<dbReference type="InterPro" id="IPR015424">
    <property type="entry name" value="PyrdxlP-dep_Trfase"/>
</dbReference>
<protein>
    <recommendedName>
        <fullName evidence="6">Alliinase C-terminal domain-containing protein</fullName>
    </recommendedName>
</protein>
<evidence type="ECO:0000256" key="5">
    <source>
        <dbReference type="ARBA" id="ARBA00022898"/>
    </source>
</evidence>
<comment type="caution">
    <text evidence="7">The sequence shown here is derived from an EMBL/GenBank/DDBJ whole genome shotgun (WGS) entry which is preliminary data.</text>
</comment>
<dbReference type="Gene3D" id="3.40.640.10">
    <property type="entry name" value="Type I PLP-dependent aspartate aminotransferase-like (Major domain)"/>
    <property type="match status" value="1"/>
</dbReference>
<evidence type="ECO:0000256" key="1">
    <source>
        <dbReference type="ARBA" id="ARBA00001933"/>
    </source>
</evidence>
<keyword evidence="4" id="KW-0032">Aminotransferase</keyword>
<dbReference type="OrthoDB" id="2020362at2759"/>
<evidence type="ECO:0000256" key="4">
    <source>
        <dbReference type="ARBA" id="ARBA00022576"/>
    </source>
</evidence>
<dbReference type="Gene3D" id="2.10.25.30">
    <property type="entry name" value="EGF-like, alliinase"/>
    <property type="match status" value="1"/>
</dbReference>
<dbReference type="AlphaFoldDB" id="A0A2C9UUY3"/>
<proteinExistence type="inferred from homology"/>
<dbReference type="InterPro" id="IPR006948">
    <property type="entry name" value="Alliinase_C"/>
</dbReference>
<name>A0A2C9UUY3_MANES</name>
<dbReference type="Gene3D" id="3.90.1150.10">
    <property type="entry name" value="Aspartate Aminotransferase, domain 1"/>
    <property type="match status" value="1"/>
</dbReference>
<evidence type="ECO:0000256" key="3">
    <source>
        <dbReference type="ARBA" id="ARBA00011738"/>
    </source>
</evidence>
<dbReference type="InterPro" id="IPR015422">
    <property type="entry name" value="PyrdxlP-dep_Trfase_small"/>
</dbReference>
<keyword evidence="5" id="KW-0663">Pyridoxal phosphate</keyword>
<dbReference type="EMBL" id="CM004398">
    <property type="protein sequence ID" value="OAY34497.1"/>
    <property type="molecule type" value="Genomic_DNA"/>
</dbReference>
<sequence length="398" mass="45077">MVGPAYDSKNSISANNPTKKLLLSPDSFINLDHGDPTIFQPYWRKMGERCTMEISGSDLMSYFSDVGNFCWFLEPQLRDAIKRLHRTVGNAVTEDRYVLVGTGSTQLFQAALYAVSSPGGSDRTSVVCAAPYYSSYKEETDFLQSGLYKWAGDAYAFDKEGPYIEIVTSPNNPDGSIREAVVNREEGKLIHDLAYYWPQYTPITRPADYDIMLFTFSKSTGHAGSRIGWAIVKDEVVARKMAKFIELSSIGVSKESQLRAAKILGVVIEGCQHFGTADIENFFEYGQRLMSERWEKLKAVVKNSQIFGLPKYPIEWCSFTGKYIESHPAFAWLKCKEDTDIETILRANKMQTRGGERFGVGREYVRISLLSPEEMFNLFLERLSAIEEKGITYEKNHK</sequence>
<comment type="subunit">
    <text evidence="3">Homodimer.</text>
</comment>
<organism evidence="7 8">
    <name type="scientific">Manihot esculenta</name>
    <name type="common">Cassava</name>
    <name type="synonym">Jatropha manihot</name>
    <dbReference type="NCBI Taxonomy" id="3983"/>
    <lineage>
        <taxon>Eukaryota</taxon>
        <taxon>Viridiplantae</taxon>
        <taxon>Streptophyta</taxon>
        <taxon>Embryophyta</taxon>
        <taxon>Tracheophyta</taxon>
        <taxon>Spermatophyta</taxon>
        <taxon>Magnoliopsida</taxon>
        <taxon>eudicotyledons</taxon>
        <taxon>Gunneridae</taxon>
        <taxon>Pentapetalae</taxon>
        <taxon>rosids</taxon>
        <taxon>fabids</taxon>
        <taxon>Malpighiales</taxon>
        <taxon>Euphorbiaceae</taxon>
        <taxon>Crotonoideae</taxon>
        <taxon>Manihoteae</taxon>
        <taxon>Manihot</taxon>
    </lineage>
</organism>
<feature type="domain" description="Alliinase C-terminal" evidence="6">
    <location>
        <begin position="29"/>
        <end position="386"/>
    </location>
</feature>
<dbReference type="OMA" id="RPADYDI"/>